<dbReference type="AlphaFoldDB" id="A0A9X4NXA8"/>
<accession>A0A9X4NXA8</accession>
<dbReference type="PANTHER" id="PTHR43798:SF33">
    <property type="entry name" value="HYDROLASE, PUTATIVE (AFU_ORTHOLOGUE AFUA_2G14860)-RELATED"/>
    <property type="match status" value="1"/>
</dbReference>
<dbReference type="InterPro" id="IPR050266">
    <property type="entry name" value="AB_hydrolase_sf"/>
</dbReference>
<dbReference type="Pfam" id="PF00561">
    <property type="entry name" value="Abhydrolase_1"/>
    <property type="match status" value="1"/>
</dbReference>
<gene>
    <name evidence="2" type="ORF">H010_22111</name>
</gene>
<feature type="domain" description="AB hydrolase-1" evidence="1">
    <location>
        <begin position="25"/>
        <end position="263"/>
    </location>
</feature>
<name>A0A9X4NXA8_9BURK</name>
<dbReference type="PANTHER" id="PTHR43798">
    <property type="entry name" value="MONOACYLGLYCEROL LIPASE"/>
    <property type="match status" value="1"/>
</dbReference>
<dbReference type="RefSeq" id="WP_068171579.1">
    <property type="nucleotide sequence ID" value="NZ_AOGK01000029.1"/>
</dbReference>
<comment type="caution">
    <text evidence="2">The sequence shown here is derived from an EMBL/GenBank/DDBJ whole genome shotgun (WGS) entry which is preliminary data.</text>
</comment>
<dbReference type="PRINTS" id="PR00412">
    <property type="entry name" value="EPOXHYDRLASE"/>
</dbReference>
<evidence type="ECO:0000259" key="1">
    <source>
        <dbReference type="Pfam" id="PF00561"/>
    </source>
</evidence>
<evidence type="ECO:0000313" key="2">
    <source>
        <dbReference type="EMBL" id="MDG5977964.1"/>
    </source>
</evidence>
<dbReference type="Proteomes" id="UP001152876">
    <property type="component" value="Unassembled WGS sequence"/>
</dbReference>
<sequence>MTHEAHINVQGVPIRYRDSGGPGMPILLSHGIGGSLELWDSQFSEDLQAHRLIAWDMPGHGLSGMGEQPYDADKFARFAWQFLDALGIQRLVLAGNSLGAAVSVRMAGLAPDRVAGLVLANSASLGREVFAPFKVMTLPVLGELMSKPGKAGVERQIQAIFHKPSVATAQIRETISRNVHKPEGGKAFLATLRSMSDLGGQSKKAFSHTLSILKAMQVPVLFVHGRHDTVLPLQHSVAAQAITPRSSLLVLEDCGHTPQLEKPTEFNRALNGFVSACV</sequence>
<organism evidence="2 3">
    <name type="scientific">Hydrogenophaga taeniospiralis CCUG 15921</name>
    <dbReference type="NCBI Taxonomy" id="1281780"/>
    <lineage>
        <taxon>Bacteria</taxon>
        <taxon>Pseudomonadati</taxon>
        <taxon>Pseudomonadota</taxon>
        <taxon>Betaproteobacteria</taxon>
        <taxon>Burkholderiales</taxon>
        <taxon>Comamonadaceae</taxon>
        <taxon>Hydrogenophaga</taxon>
    </lineage>
</organism>
<dbReference type="EMBL" id="AOGK01000029">
    <property type="protein sequence ID" value="MDG5977964.1"/>
    <property type="molecule type" value="Genomic_DNA"/>
</dbReference>
<dbReference type="OrthoDB" id="3663240at2"/>
<reference evidence="2" key="1">
    <citation type="submission" date="2013-01" db="EMBL/GenBank/DDBJ databases">
        <title>Genome draft of Hydrogenophaga taeniospiralis 2K1.</title>
        <authorList>
            <person name="Gomila M."/>
            <person name="Lalucat J."/>
        </authorList>
    </citation>
    <scope>NUCLEOTIDE SEQUENCE</scope>
    <source>
        <strain evidence="2">CCUG 15921</strain>
    </source>
</reference>
<dbReference type="GO" id="GO:0016020">
    <property type="term" value="C:membrane"/>
    <property type="evidence" value="ECO:0007669"/>
    <property type="project" value="TreeGrafter"/>
</dbReference>
<dbReference type="SUPFAM" id="SSF53474">
    <property type="entry name" value="alpha/beta-Hydrolases"/>
    <property type="match status" value="1"/>
</dbReference>
<dbReference type="Gene3D" id="3.40.50.1820">
    <property type="entry name" value="alpha/beta hydrolase"/>
    <property type="match status" value="1"/>
</dbReference>
<dbReference type="InterPro" id="IPR029058">
    <property type="entry name" value="AB_hydrolase_fold"/>
</dbReference>
<evidence type="ECO:0000313" key="3">
    <source>
        <dbReference type="Proteomes" id="UP001152876"/>
    </source>
</evidence>
<dbReference type="InterPro" id="IPR000073">
    <property type="entry name" value="AB_hydrolase_1"/>
</dbReference>
<proteinExistence type="predicted"/>
<dbReference type="GO" id="GO:0003824">
    <property type="term" value="F:catalytic activity"/>
    <property type="evidence" value="ECO:0007669"/>
    <property type="project" value="InterPro"/>
</dbReference>
<dbReference type="InterPro" id="IPR000639">
    <property type="entry name" value="Epox_hydrolase-like"/>
</dbReference>
<dbReference type="PRINTS" id="PR00111">
    <property type="entry name" value="ABHYDROLASE"/>
</dbReference>
<keyword evidence="3" id="KW-1185">Reference proteome</keyword>
<protein>
    <submittedName>
        <fullName evidence="2">Acetoin dehydrogenase E2 component</fullName>
    </submittedName>
</protein>